<dbReference type="Pfam" id="PF20750">
    <property type="entry name" value="PAP_NTPase"/>
    <property type="match status" value="1"/>
</dbReference>
<protein>
    <recommendedName>
        <fullName evidence="1">Poly(A) polymerase nucleotidyltransferase domain-containing protein</fullName>
    </recommendedName>
</protein>
<sequence>MGDIVLVSFKNGKCLDNILNFLFQEFQLLEGGSEILGTTAYWSDMDILCILPKYINIYDFIEEDASGLYGSLMGIIGSDNINIVKTSRILMLELKMNGIDVDLIYAQIPFEKIETDFDIMDDEIIEGNKNARSILALAGKLIKIQSELTLR</sequence>
<reference evidence="2 3" key="1">
    <citation type="submission" date="2020-08" db="EMBL/GenBank/DDBJ databases">
        <authorList>
            <person name="Koutsovoulos G."/>
            <person name="Danchin GJ E."/>
        </authorList>
    </citation>
    <scope>NUCLEOTIDE SEQUENCE [LARGE SCALE GENOMIC DNA]</scope>
</reference>
<feature type="domain" description="Poly(A) polymerase nucleotidyltransferase" evidence="1">
    <location>
        <begin position="30"/>
        <end position="128"/>
    </location>
</feature>
<dbReference type="GO" id="GO:0005634">
    <property type="term" value="C:nucleus"/>
    <property type="evidence" value="ECO:0007669"/>
    <property type="project" value="TreeGrafter"/>
</dbReference>
<name>A0A6V7TSN6_MELEN</name>
<evidence type="ECO:0000313" key="3">
    <source>
        <dbReference type="Proteomes" id="UP000580250"/>
    </source>
</evidence>
<comment type="caution">
    <text evidence="2">The sequence shown here is derived from an EMBL/GenBank/DDBJ whole genome shotgun (WGS) entry which is preliminary data.</text>
</comment>
<evidence type="ECO:0000313" key="2">
    <source>
        <dbReference type="EMBL" id="CAD2133361.1"/>
    </source>
</evidence>
<dbReference type="Gene3D" id="3.30.460.10">
    <property type="entry name" value="Beta Polymerase, domain 2"/>
    <property type="match status" value="1"/>
</dbReference>
<dbReference type="EMBL" id="CAJEWN010000013">
    <property type="protein sequence ID" value="CAD2133361.1"/>
    <property type="molecule type" value="Genomic_DNA"/>
</dbReference>
<proteinExistence type="predicted"/>
<dbReference type="OrthoDB" id="10263155at2759"/>
<gene>
    <name evidence="2" type="ORF">MENT_LOCUS3997</name>
</gene>
<evidence type="ECO:0000259" key="1">
    <source>
        <dbReference type="Pfam" id="PF20750"/>
    </source>
</evidence>
<accession>A0A6V7TSN6</accession>
<dbReference type="PANTHER" id="PTHR10682">
    <property type="entry name" value="POLY A POLYMERASE"/>
    <property type="match status" value="1"/>
</dbReference>
<dbReference type="SUPFAM" id="SSF81301">
    <property type="entry name" value="Nucleotidyltransferase"/>
    <property type="match status" value="1"/>
</dbReference>
<dbReference type="AlphaFoldDB" id="A0A6V7TSN6"/>
<dbReference type="InterPro" id="IPR043519">
    <property type="entry name" value="NT_sf"/>
</dbReference>
<dbReference type="PANTHER" id="PTHR10682:SF10">
    <property type="entry name" value="POLYNUCLEOTIDE ADENYLYLTRANSFERASE"/>
    <property type="match status" value="1"/>
</dbReference>
<dbReference type="InterPro" id="IPR048840">
    <property type="entry name" value="PolA_pol_NTPase"/>
</dbReference>
<organism evidence="2 3">
    <name type="scientific">Meloidogyne enterolobii</name>
    <name type="common">Root-knot nematode worm</name>
    <name type="synonym">Meloidogyne mayaguensis</name>
    <dbReference type="NCBI Taxonomy" id="390850"/>
    <lineage>
        <taxon>Eukaryota</taxon>
        <taxon>Metazoa</taxon>
        <taxon>Ecdysozoa</taxon>
        <taxon>Nematoda</taxon>
        <taxon>Chromadorea</taxon>
        <taxon>Rhabditida</taxon>
        <taxon>Tylenchina</taxon>
        <taxon>Tylenchomorpha</taxon>
        <taxon>Tylenchoidea</taxon>
        <taxon>Meloidogynidae</taxon>
        <taxon>Meloidogyninae</taxon>
        <taxon>Meloidogyne</taxon>
    </lineage>
</organism>
<dbReference type="GO" id="GO:1990817">
    <property type="term" value="F:poly(A) RNA polymerase activity"/>
    <property type="evidence" value="ECO:0007669"/>
    <property type="project" value="TreeGrafter"/>
</dbReference>
<dbReference type="Proteomes" id="UP000580250">
    <property type="component" value="Unassembled WGS sequence"/>
</dbReference>